<dbReference type="InterPro" id="IPR050678">
    <property type="entry name" value="DNA_Partitioning_ATPase"/>
</dbReference>
<dbReference type="SUPFAM" id="SSF52540">
    <property type="entry name" value="P-loop containing nucleoside triphosphate hydrolases"/>
    <property type="match status" value="1"/>
</dbReference>
<accession>X0VBL0</accession>
<sequence>MPVVCIANQKGGVGKTTTVAALAEGLSEHHKRVLLIDWDPQACLTITLGMNPDNLKRTGYDVLAGILRSQRSHSIRDVILPTGDPNIDLVPSNIELSQAQLDLVAAFTRELILREMLQPVRKSYDYILVDCLPSLGLLTINALSAADKIIIPLQADFLAMKGLVRLLSTIIRVKDKINPALEISGILFTMTSSRTLHSKEVMEVTRRAFGDRIRIFDVVIPSSVRFKEAPAAGKS</sequence>
<dbReference type="Gene3D" id="3.40.50.300">
    <property type="entry name" value="P-loop containing nucleotide triphosphate hydrolases"/>
    <property type="match status" value="1"/>
</dbReference>
<dbReference type="PANTHER" id="PTHR13696">
    <property type="entry name" value="P-LOOP CONTAINING NUCLEOSIDE TRIPHOSPHATE HYDROLASE"/>
    <property type="match status" value="1"/>
</dbReference>
<feature type="domain" description="AAA" evidence="1">
    <location>
        <begin position="2"/>
        <end position="183"/>
    </location>
</feature>
<protein>
    <recommendedName>
        <fullName evidence="1">AAA domain-containing protein</fullName>
    </recommendedName>
</protein>
<organism evidence="2">
    <name type="scientific">marine sediment metagenome</name>
    <dbReference type="NCBI Taxonomy" id="412755"/>
    <lineage>
        <taxon>unclassified sequences</taxon>
        <taxon>metagenomes</taxon>
        <taxon>ecological metagenomes</taxon>
    </lineage>
</organism>
<comment type="caution">
    <text evidence="2">The sequence shown here is derived from an EMBL/GenBank/DDBJ whole genome shotgun (WGS) entry which is preliminary data.</text>
</comment>
<gene>
    <name evidence="2" type="ORF">S01H1_44749</name>
</gene>
<dbReference type="InterPro" id="IPR025669">
    <property type="entry name" value="AAA_dom"/>
</dbReference>
<dbReference type="CDD" id="cd02042">
    <property type="entry name" value="ParAB_family"/>
    <property type="match status" value="1"/>
</dbReference>
<dbReference type="PANTHER" id="PTHR13696:SF99">
    <property type="entry name" value="COBYRINIC ACID AC-DIAMIDE SYNTHASE"/>
    <property type="match status" value="1"/>
</dbReference>
<dbReference type="EMBL" id="BARS01028557">
    <property type="protein sequence ID" value="GAG09878.1"/>
    <property type="molecule type" value="Genomic_DNA"/>
</dbReference>
<dbReference type="AlphaFoldDB" id="X0VBL0"/>
<evidence type="ECO:0000313" key="2">
    <source>
        <dbReference type="EMBL" id="GAG09878.1"/>
    </source>
</evidence>
<proteinExistence type="predicted"/>
<feature type="non-terminal residue" evidence="2">
    <location>
        <position position="235"/>
    </location>
</feature>
<reference evidence="2" key="1">
    <citation type="journal article" date="2014" name="Front. Microbiol.">
        <title>High frequency of phylogenetically diverse reductive dehalogenase-homologous genes in deep subseafloor sedimentary metagenomes.</title>
        <authorList>
            <person name="Kawai M."/>
            <person name="Futagami T."/>
            <person name="Toyoda A."/>
            <person name="Takaki Y."/>
            <person name="Nishi S."/>
            <person name="Hori S."/>
            <person name="Arai W."/>
            <person name="Tsubouchi T."/>
            <person name="Morono Y."/>
            <person name="Uchiyama I."/>
            <person name="Ito T."/>
            <person name="Fujiyama A."/>
            <person name="Inagaki F."/>
            <person name="Takami H."/>
        </authorList>
    </citation>
    <scope>NUCLEOTIDE SEQUENCE</scope>
    <source>
        <strain evidence="2">Expedition CK06-06</strain>
    </source>
</reference>
<dbReference type="Pfam" id="PF13614">
    <property type="entry name" value="AAA_31"/>
    <property type="match status" value="1"/>
</dbReference>
<name>X0VBL0_9ZZZZ</name>
<dbReference type="InterPro" id="IPR027417">
    <property type="entry name" value="P-loop_NTPase"/>
</dbReference>
<dbReference type="FunFam" id="3.40.50.300:FF:000285">
    <property type="entry name" value="Sporulation initiation inhibitor Soj"/>
    <property type="match status" value="1"/>
</dbReference>
<evidence type="ECO:0000259" key="1">
    <source>
        <dbReference type="Pfam" id="PF13614"/>
    </source>
</evidence>